<name>A0A6G0JD88_9STRA</name>
<organism evidence="2 3">
    <name type="scientific">Phytophthora fragariae</name>
    <dbReference type="NCBI Taxonomy" id="53985"/>
    <lineage>
        <taxon>Eukaryota</taxon>
        <taxon>Sar</taxon>
        <taxon>Stramenopiles</taxon>
        <taxon>Oomycota</taxon>
        <taxon>Peronosporomycetes</taxon>
        <taxon>Peronosporales</taxon>
        <taxon>Peronosporaceae</taxon>
        <taxon>Phytophthora</taxon>
    </lineage>
</organism>
<dbReference type="Proteomes" id="UP000488956">
    <property type="component" value="Unassembled WGS sequence"/>
</dbReference>
<sequence>KPTFVDDVWEYLLPSKLKQRTKIVAMREHEFSHATIFCFIAGAQAGTILALTSELCRSDLDDDNAGDGGTAVSPSDKTTTASAGLAKTSEEPTSGRKVPGCHQKHIVRQQICSPAPLDVEVI</sequence>
<feature type="region of interest" description="Disordered" evidence="1">
    <location>
        <begin position="62"/>
        <end position="101"/>
    </location>
</feature>
<feature type="compositionally biased region" description="Polar residues" evidence="1">
    <location>
        <begin position="72"/>
        <end position="82"/>
    </location>
</feature>
<evidence type="ECO:0000313" key="2">
    <source>
        <dbReference type="EMBL" id="KAE9049782.1"/>
    </source>
</evidence>
<protein>
    <submittedName>
        <fullName evidence="2">Uncharacterized protein</fullName>
    </submittedName>
</protein>
<proteinExistence type="predicted"/>
<gene>
    <name evidence="2" type="ORF">PF010_g33192</name>
</gene>
<reference evidence="2 3" key="1">
    <citation type="submission" date="2018-09" db="EMBL/GenBank/DDBJ databases">
        <title>Genomic investigation of the strawberry pathogen Phytophthora fragariae indicates pathogenicity is determined by transcriptional variation in three key races.</title>
        <authorList>
            <person name="Adams T.M."/>
            <person name="Armitage A.D."/>
            <person name="Sobczyk M.K."/>
            <person name="Bates H.J."/>
            <person name="Dunwell J.M."/>
            <person name="Nellist C.F."/>
            <person name="Harrison R.J."/>
        </authorList>
    </citation>
    <scope>NUCLEOTIDE SEQUENCE [LARGE SCALE GENOMIC DNA]</scope>
    <source>
        <strain evidence="2 3">ONT-3</strain>
    </source>
</reference>
<evidence type="ECO:0000256" key="1">
    <source>
        <dbReference type="SAM" id="MobiDB-lite"/>
    </source>
</evidence>
<dbReference type="EMBL" id="QXFX01012121">
    <property type="protein sequence ID" value="KAE9049782.1"/>
    <property type="molecule type" value="Genomic_DNA"/>
</dbReference>
<feature type="non-terminal residue" evidence="2">
    <location>
        <position position="1"/>
    </location>
</feature>
<dbReference type="AlphaFoldDB" id="A0A6G0JD88"/>
<accession>A0A6G0JD88</accession>
<comment type="caution">
    <text evidence="2">The sequence shown here is derived from an EMBL/GenBank/DDBJ whole genome shotgun (WGS) entry which is preliminary data.</text>
</comment>
<evidence type="ECO:0000313" key="3">
    <source>
        <dbReference type="Proteomes" id="UP000488956"/>
    </source>
</evidence>